<dbReference type="OrthoDB" id="1938246at2759"/>
<name>A0A9D3V9S1_9ROSI</name>
<evidence type="ECO:0000313" key="1">
    <source>
        <dbReference type="EMBL" id="KAH1075042.1"/>
    </source>
</evidence>
<comment type="caution">
    <text evidence="1">The sequence shown here is derived from an EMBL/GenBank/DDBJ whole genome shotgun (WGS) entry which is preliminary data.</text>
</comment>
<dbReference type="EMBL" id="JAIQCV010000008">
    <property type="protein sequence ID" value="KAH1075042.1"/>
    <property type="molecule type" value="Genomic_DNA"/>
</dbReference>
<keyword evidence="2" id="KW-1185">Reference proteome</keyword>
<sequence length="215" mass="24665">MAEFNIAFLEKQGCGLLIDPNSLVAKVFKAKYFPKNDFLNSRLGNKSSYAWRIAELINNFERDWNREMIVNTFPEAEAELILRIPLAIEPHVDFLAWNGDPSGEYLVRSAYKLLQSSNPRAYALQTFLNLKFDLWLTKVFALPPPKQCRIFCGTLWAIWGDKNARIHDKTNRSGQEIGSYVHSYLNELDGFGKNILNASKVVKINFDGAYDEKNH</sequence>
<dbReference type="AlphaFoldDB" id="A0A9D3V9S1"/>
<organism evidence="1 2">
    <name type="scientific">Gossypium stocksii</name>
    <dbReference type="NCBI Taxonomy" id="47602"/>
    <lineage>
        <taxon>Eukaryota</taxon>
        <taxon>Viridiplantae</taxon>
        <taxon>Streptophyta</taxon>
        <taxon>Embryophyta</taxon>
        <taxon>Tracheophyta</taxon>
        <taxon>Spermatophyta</taxon>
        <taxon>Magnoliopsida</taxon>
        <taxon>eudicotyledons</taxon>
        <taxon>Gunneridae</taxon>
        <taxon>Pentapetalae</taxon>
        <taxon>rosids</taxon>
        <taxon>malvids</taxon>
        <taxon>Malvales</taxon>
        <taxon>Malvaceae</taxon>
        <taxon>Malvoideae</taxon>
        <taxon>Gossypium</taxon>
    </lineage>
</organism>
<gene>
    <name evidence="1" type="ORF">J1N35_027370</name>
</gene>
<accession>A0A9D3V9S1</accession>
<proteinExistence type="predicted"/>
<evidence type="ECO:0000313" key="2">
    <source>
        <dbReference type="Proteomes" id="UP000828251"/>
    </source>
</evidence>
<reference evidence="1 2" key="1">
    <citation type="journal article" date="2021" name="Plant Biotechnol. J.">
        <title>Multi-omics assisted identification of the key and species-specific regulatory components of drought-tolerant mechanisms in Gossypium stocksii.</title>
        <authorList>
            <person name="Yu D."/>
            <person name="Ke L."/>
            <person name="Zhang D."/>
            <person name="Wu Y."/>
            <person name="Sun Y."/>
            <person name="Mei J."/>
            <person name="Sun J."/>
            <person name="Sun Y."/>
        </authorList>
    </citation>
    <scope>NUCLEOTIDE SEQUENCE [LARGE SCALE GENOMIC DNA]</scope>
    <source>
        <strain evidence="2">cv. E1</strain>
        <tissue evidence="1">Leaf</tissue>
    </source>
</reference>
<protein>
    <submittedName>
        <fullName evidence="1">Uncharacterized protein</fullName>
    </submittedName>
</protein>
<dbReference type="Proteomes" id="UP000828251">
    <property type="component" value="Unassembled WGS sequence"/>
</dbReference>